<dbReference type="AlphaFoldDB" id="A0AAN7U9M6"/>
<name>A0AAN7U9M6_9MYCE</name>
<dbReference type="InterPro" id="IPR005024">
    <property type="entry name" value="Snf7_fam"/>
</dbReference>
<organism evidence="2 3">
    <name type="scientific">Dictyostelium firmibasis</name>
    <dbReference type="NCBI Taxonomy" id="79012"/>
    <lineage>
        <taxon>Eukaryota</taxon>
        <taxon>Amoebozoa</taxon>
        <taxon>Evosea</taxon>
        <taxon>Eumycetozoa</taxon>
        <taxon>Dictyostelia</taxon>
        <taxon>Dictyosteliales</taxon>
        <taxon>Dictyosteliaceae</taxon>
        <taxon>Dictyostelium</taxon>
    </lineage>
</organism>
<dbReference type="PANTHER" id="PTHR10476">
    <property type="entry name" value="CHARGED MULTIVESICULAR BODY PROTEIN"/>
    <property type="match status" value="1"/>
</dbReference>
<dbReference type="Proteomes" id="UP001344447">
    <property type="component" value="Unassembled WGS sequence"/>
</dbReference>
<dbReference type="Gene3D" id="6.10.140.1230">
    <property type="match status" value="1"/>
</dbReference>
<comment type="caution">
    <text evidence="2">The sequence shown here is derived from an EMBL/GenBank/DDBJ whole genome shotgun (WGS) entry which is preliminary data.</text>
</comment>
<keyword evidence="1" id="KW-0175">Coiled coil</keyword>
<gene>
    <name evidence="2" type="ORF">RB653_003853</name>
</gene>
<proteinExistence type="predicted"/>
<protein>
    <submittedName>
        <fullName evidence="2">Uncharacterized protein</fullName>
    </submittedName>
</protein>
<dbReference type="Pfam" id="PF03357">
    <property type="entry name" value="Snf7"/>
    <property type="match status" value="1"/>
</dbReference>
<evidence type="ECO:0000313" key="2">
    <source>
        <dbReference type="EMBL" id="KAK5582270.1"/>
    </source>
</evidence>
<dbReference type="GO" id="GO:0007034">
    <property type="term" value="P:vacuolar transport"/>
    <property type="evidence" value="ECO:0007669"/>
    <property type="project" value="InterPro"/>
</dbReference>
<sequence length="198" mass="22926">MFLFGKQKTPKEVLRENQRNLNKSMRELDRERVNLQNQEKKIILDIKKMAKQGQMNSAKIMAKDLVRTRYHIQKFYEMKTQLQAVSLRIQTLQSTQAMAEAMKGVTKAMVTMNRQMNLPQFTKIMMEFEQQSDKMDMKEEMMNDTMDQVMEQDGEEEQSQEILNQVLDEIGIDLASQLVDAPTTVGTSVASKHQVNSG</sequence>
<reference evidence="2 3" key="1">
    <citation type="submission" date="2023-11" db="EMBL/GenBank/DDBJ databases">
        <title>Dfirmibasis_genome.</title>
        <authorList>
            <person name="Edelbroek B."/>
            <person name="Kjellin J."/>
            <person name="Jerlstrom-Hultqvist J."/>
            <person name="Soderbom F."/>
        </authorList>
    </citation>
    <scope>NUCLEOTIDE SEQUENCE [LARGE SCALE GENOMIC DNA]</scope>
    <source>
        <strain evidence="2 3">TNS-C-14</strain>
    </source>
</reference>
<keyword evidence="3" id="KW-1185">Reference proteome</keyword>
<feature type="coiled-coil region" evidence="1">
    <location>
        <begin position="11"/>
        <end position="45"/>
    </location>
</feature>
<evidence type="ECO:0000256" key="1">
    <source>
        <dbReference type="SAM" id="Coils"/>
    </source>
</evidence>
<evidence type="ECO:0000313" key="3">
    <source>
        <dbReference type="Proteomes" id="UP001344447"/>
    </source>
</evidence>
<accession>A0AAN7U9M6</accession>
<dbReference type="EMBL" id="JAVFKY010000001">
    <property type="protein sequence ID" value="KAK5582270.1"/>
    <property type="molecule type" value="Genomic_DNA"/>
</dbReference>